<feature type="compositionally biased region" description="Low complexity" evidence="2">
    <location>
        <begin position="752"/>
        <end position="761"/>
    </location>
</feature>
<feature type="compositionally biased region" description="Basic and acidic residues" evidence="2">
    <location>
        <begin position="580"/>
        <end position="603"/>
    </location>
</feature>
<organism evidence="3 4">
    <name type="scientific">Lentinula lateritia</name>
    <dbReference type="NCBI Taxonomy" id="40482"/>
    <lineage>
        <taxon>Eukaryota</taxon>
        <taxon>Fungi</taxon>
        <taxon>Dikarya</taxon>
        <taxon>Basidiomycota</taxon>
        <taxon>Agaricomycotina</taxon>
        <taxon>Agaricomycetes</taxon>
        <taxon>Agaricomycetidae</taxon>
        <taxon>Agaricales</taxon>
        <taxon>Marasmiineae</taxon>
        <taxon>Omphalotaceae</taxon>
        <taxon>Lentinula</taxon>
    </lineage>
</organism>
<evidence type="ECO:0000256" key="2">
    <source>
        <dbReference type="SAM" id="MobiDB-lite"/>
    </source>
</evidence>
<reference evidence="3" key="1">
    <citation type="submission" date="2022-08" db="EMBL/GenBank/DDBJ databases">
        <title>A Global Phylogenomic Analysis of the Shiitake Genus Lentinula.</title>
        <authorList>
            <consortium name="DOE Joint Genome Institute"/>
            <person name="Sierra-Patev S."/>
            <person name="Min B."/>
            <person name="Naranjo-Ortiz M."/>
            <person name="Looney B."/>
            <person name="Konkel Z."/>
            <person name="Slot J.C."/>
            <person name="Sakamoto Y."/>
            <person name="Steenwyk J.L."/>
            <person name="Rokas A."/>
            <person name="Carro J."/>
            <person name="Camarero S."/>
            <person name="Ferreira P."/>
            <person name="Molpeceres G."/>
            <person name="Ruiz-Duenas F.J."/>
            <person name="Serrano A."/>
            <person name="Henrissat B."/>
            <person name="Drula E."/>
            <person name="Hughes K.W."/>
            <person name="Mata J.L."/>
            <person name="Ishikawa N.K."/>
            <person name="Vargas-Isla R."/>
            <person name="Ushijima S."/>
            <person name="Smith C.A."/>
            <person name="Ahrendt S."/>
            <person name="Andreopoulos W."/>
            <person name="He G."/>
            <person name="Labutti K."/>
            <person name="Lipzen A."/>
            <person name="Ng V."/>
            <person name="Riley R."/>
            <person name="Sandor L."/>
            <person name="Barry K."/>
            <person name="Martinez A.T."/>
            <person name="Xiao Y."/>
            <person name="Gibbons J.G."/>
            <person name="Terashima K."/>
            <person name="Grigoriev I.V."/>
            <person name="Hibbett D.S."/>
        </authorList>
    </citation>
    <scope>NUCLEOTIDE SEQUENCE</scope>
    <source>
        <strain evidence="3">RHP3577 ss4</strain>
    </source>
</reference>
<feature type="compositionally biased region" description="Low complexity" evidence="2">
    <location>
        <begin position="29"/>
        <end position="49"/>
    </location>
</feature>
<evidence type="ECO:0000313" key="3">
    <source>
        <dbReference type="EMBL" id="KAJ4499385.1"/>
    </source>
</evidence>
<dbReference type="EMBL" id="JANVFT010000011">
    <property type="protein sequence ID" value="KAJ4499385.1"/>
    <property type="molecule type" value="Genomic_DNA"/>
</dbReference>
<dbReference type="SMART" id="SM00671">
    <property type="entry name" value="SEL1"/>
    <property type="match status" value="6"/>
</dbReference>
<keyword evidence="4" id="KW-1185">Reference proteome</keyword>
<proteinExistence type="predicted"/>
<feature type="compositionally biased region" description="Low complexity" evidence="2">
    <location>
        <begin position="168"/>
        <end position="196"/>
    </location>
</feature>
<feature type="compositionally biased region" description="Polar residues" evidence="2">
    <location>
        <begin position="95"/>
        <end position="114"/>
    </location>
</feature>
<dbReference type="Proteomes" id="UP001150217">
    <property type="component" value="Unassembled WGS sequence"/>
</dbReference>
<feature type="compositionally biased region" description="Pro residues" evidence="2">
    <location>
        <begin position="118"/>
        <end position="128"/>
    </location>
</feature>
<evidence type="ECO:0000256" key="1">
    <source>
        <dbReference type="ARBA" id="ARBA00022737"/>
    </source>
</evidence>
<dbReference type="InterPro" id="IPR051726">
    <property type="entry name" value="Chitin_Synth_Reg"/>
</dbReference>
<feature type="compositionally biased region" description="Pro residues" evidence="2">
    <location>
        <begin position="686"/>
        <end position="707"/>
    </location>
</feature>
<gene>
    <name evidence="3" type="ORF">C8R41DRAFT_815485</name>
</gene>
<name>A0ABQ8VSN2_9AGAR</name>
<feature type="compositionally biased region" description="Pro residues" evidence="2">
    <location>
        <begin position="802"/>
        <end position="819"/>
    </location>
</feature>
<protein>
    <recommendedName>
        <fullName evidence="5">HCP-like protein</fullName>
    </recommendedName>
</protein>
<dbReference type="Pfam" id="PF08238">
    <property type="entry name" value="Sel1"/>
    <property type="match status" value="5"/>
</dbReference>
<dbReference type="SUPFAM" id="SSF81901">
    <property type="entry name" value="HCP-like"/>
    <property type="match status" value="1"/>
</dbReference>
<feature type="region of interest" description="Disordered" evidence="2">
    <location>
        <begin position="1"/>
        <end position="72"/>
    </location>
</feature>
<dbReference type="InterPro" id="IPR011990">
    <property type="entry name" value="TPR-like_helical_dom_sf"/>
</dbReference>
<feature type="compositionally biased region" description="Basic and acidic residues" evidence="2">
    <location>
        <begin position="628"/>
        <end position="640"/>
    </location>
</feature>
<dbReference type="Gene3D" id="1.25.40.10">
    <property type="entry name" value="Tetratricopeptide repeat domain"/>
    <property type="match status" value="2"/>
</dbReference>
<feature type="region of interest" description="Disordered" evidence="2">
    <location>
        <begin position="573"/>
        <end position="842"/>
    </location>
</feature>
<feature type="compositionally biased region" description="Polar residues" evidence="2">
    <location>
        <begin position="731"/>
        <end position="740"/>
    </location>
</feature>
<feature type="compositionally biased region" description="Polar residues" evidence="2">
    <location>
        <begin position="147"/>
        <end position="165"/>
    </location>
</feature>
<feature type="compositionally biased region" description="Low complexity" evidence="2">
    <location>
        <begin position="781"/>
        <end position="801"/>
    </location>
</feature>
<dbReference type="InterPro" id="IPR006597">
    <property type="entry name" value="Sel1-like"/>
</dbReference>
<keyword evidence="1" id="KW-0677">Repeat</keyword>
<sequence length="842" mass="88834">MSSFPVPPPAPPSLANKVDIVPPPPALPPSSSSTFSSPSTTVPSTLTTSDGGSAPHLEDPLVAPRAQKVDPEIPANMARNLDESLRGVSSPVPASLNNPGGFNIPGVSQSSQAWNPSLPYPNPTPNPNPHRSYYGGYGGPVDAGYGQQQHPQRMVSPSPTISQHITHPPSSSSSSSLTAPLPTIPSLSSSTPTPTSDPAIKVAWSRDVLFLIERAHAIASGSPPGEPINGSVLITDTALLDLANIAIPFILEIASLPPSPSNPYIAESIYHRASLLASGAFPEYTPKNPRSAFRDFETAARAGYGKAWFRIGRDYEGFGDTTHARECFERGVRAGVAGCMYRLGMAHLLGQLSLPLSPSTALPLLHRAALVSTIDTPQPAYVYALLLLGEFTQSQIDPGLFHKLNLLPPSLSHLGPRGLLLDARTHLTTSAFLHFSPAQYKLGHAYEFATPPFEFDALLSVEWYSRASQQGETEADMALSKWFLCGSRIGGPNGSSPPSTSLGGFDKDEQLARIFASKAAHKGLPSAEFAMGYYCEVGIGGSIDLDEALRWYALAQRHGNTDAGERLAALSQPAPQVLSRSEHDEITESKLVRSRTRAKERSEAQMVRDGYLAGQPQPQFQGQGSPGRRRDSRPVVDLIRKNTLGSYQPPQGAHGRYHTEHANTLPPNQVGITISRPPSASAYHQQPPPHQSQVPPLPSSTPNPNPNPNQNQNHNLRPTSRPGGQPGGPNTGQAYPTANRYTLVDPGSGSAPRSNSRSPSTGPGGGRPPPRRGPSGGIVVSGGVSTTSNPTSSNSGPGTPVGAPPPPPPAGAPAPPRPTGPQTFAEMGISGAKAEDEKCVIM</sequence>
<evidence type="ECO:0000313" key="4">
    <source>
        <dbReference type="Proteomes" id="UP001150217"/>
    </source>
</evidence>
<comment type="caution">
    <text evidence="3">The sequence shown here is derived from an EMBL/GenBank/DDBJ whole genome shotgun (WGS) entry which is preliminary data.</text>
</comment>
<dbReference type="PANTHER" id="PTHR46430">
    <property type="entry name" value="PROTEIN SKT5-RELATED"/>
    <property type="match status" value="1"/>
</dbReference>
<dbReference type="PANTHER" id="PTHR46430:SF2">
    <property type="entry name" value="CHITIN SYNTHASE REGULATORY FACTOR 4"/>
    <property type="match status" value="1"/>
</dbReference>
<feature type="compositionally biased region" description="Low complexity" evidence="2">
    <location>
        <begin position="614"/>
        <end position="623"/>
    </location>
</feature>
<feature type="region of interest" description="Disordered" evidence="2">
    <location>
        <begin position="86"/>
        <end position="198"/>
    </location>
</feature>
<evidence type="ECO:0008006" key="5">
    <source>
        <dbReference type="Google" id="ProtNLM"/>
    </source>
</evidence>
<feature type="compositionally biased region" description="Polar residues" evidence="2">
    <location>
        <begin position="665"/>
        <end position="684"/>
    </location>
</feature>
<feature type="compositionally biased region" description="Basic and acidic residues" evidence="2">
    <location>
        <begin position="833"/>
        <end position="842"/>
    </location>
</feature>
<feature type="compositionally biased region" description="Pro residues" evidence="2">
    <location>
        <begin position="1"/>
        <end position="12"/>
    </location>
</feature>
<accession>A0ABQ8VSN2</accession>